<accession>A0AB34UC55</accession>
<name>A0AB34UC55_PSEA0</name>
<organism evidence="1 2">
    <name type="scientific">Pseudomonas amygdali pv. hibisci</name>
    <dbReference type="NCBI Taxonomy" id="251723"/>
    <lineage>
        <taxon>Bacteria</taxon>
        <taxon>Pseudomonadati</taxon>
        <taxon>Pseudomonadota</taxon>
        <taxon>Gammaproteobacteria</taxon>
        <taxon>Pseudomonadales</taxon>
        <taxon>Pseudomonadaceae</taxon>
        <taxon>Pseudomonas</taxon>
        <taxon>Pseudomonas amygdali</taxon>
    </lineage>
</organism>
<dbReference type="AlphaFoldDB" id="A0AB34UC55"/>
<comment type="caution">
    <text evidence="1">The sequence shown here is derived from an EMBL/GenBank/DDBJ whole genome shotgun (WGS) entry which is preliminary data.</text>
</comment>
<sequence length="279" mass="31790">MDYYLRLDTHCSKNLIYITKKHMAPERNWAVPPYTESRCKPQVEAPSIKGFELMKIVGRGAVFLALLMFSNWGVGAEVCVSVGNHKVSIDKEYFAFPPSLKGVDYWGRNVSKIKKDLTCEDQASEVTVHFKWPTMMPAGGASYFSNPSARDRISLTIRAMDTAPTDMGYLKDIYTSSATQVQKDSVQYDSKKSLFGYRGTHGVEKRPYSYFWANDEQGRPWFFMMCRPSPSGELSSCDGEYYRESMKALMILSIPGSCLDDWKKILEQANSFVESHVRY</sequence>
<protein>
    <submittedName>
        <fullName evidence="1">Uncharacterized protein</fullName>
    </submittedName>
</protein>
<dbReference type="EMBL" id="LJQN01000040">
    <property type="protein sequence ID" value="KPX57397.1"/>
    <property type="molecule type" value="Genomic_DNA"/>
</dbReference>
<reference evidence="1 2" key="1">
    <citation type="submission" date="2015-09" db="EMBL/GenBank/DDBJ databases">
        <title>Genome announcement of multiple Pseudomonas syringae strains.</title>
        <authorList>
            <person name="Thakur S."/>
            <person name="Wang P.W."/>
            <person name="Gong Y."/>
            <person name="Weir B.S."/>
            <person name="Guttman D.S."/>
        </authorList>
    </citation>
    <scope>NUCLEOTIDE SEQUENCE [LARGE SCALE GENOMIC DNA]</scope>
    <source>
        <strain evidence="1 2">ICMP9623</strain>
    </source>
</reference>
<evidence type="ECO:0000313" key="1">
    <source>
        <dbReference type="EMBL" id="KPX57397.1"/>
    </source>
</evidence>
<dbReference type="Proteomes" id="UP000050545">
    <property type="component" value="Unassembled WGS sequence"/>
</dbReference>
<gene>
    <name evidence="1" type="ORF">ALO67_03300</name>
</gene>
<evidence type="ECO:0000313" key="2">
    <source>
        <dbReference type="Proteomes" id="UP000050545"/>
    </source>
</evidence>
<proteinExistence type="predicted"/>